<dbReference type="RefSeq" id="WP_348269769.1">
    <property type="nucleotide sequence ID" value="NZ_CP121195.1"/>
</dbReference>
<name>A0AAU7D5J5_9BACT</name>
<feature type="domain" description="Periplasmic binding protein" evidence="4">
    <location>
        <begin position="34"/>
        <end position="277"/>
    </location>
</feature>
<dbReference type="PROSITE" id="PS51257">
    <property type="entry name" value="PROKAR_LIPOPROTEIN"/>
    <property type="match status" value="1"/>
</dbReference>
<evidence type="ECO:0000256" key="3">
    <source>
        <dbReference type="ARBA" id="ARBA00022729"/>
    </source>
</evidence>
<evidence type="ECO:0000259" key="4">
    <source>
        <dbReference type="Pfam" id="PF13407"/>
    </source>
</evidence>
<dbReference type="PANTHER" id="PTHR46847:SF1">
    <property type="entry name" value="D-ALLOSE-BINDING PERIPLASMIC PROTEIN-RELATED"/>
    <property type="match status" value="1"/>
</dbReference>
<dbReference type="InterPro" id="IPR028082">
    <property type="entry name" value="Peripla_BP_I"/>
</dbReference>
<evidence type="ECO:0000256" key="1">
    <source>
        <dbReference type="ARBA" id="ARBA00004196"/>
    </source>
</evidence>
<dbReference type="InterPro" id="IPR025997">
    <property type="entry name" value="SBP_2_dom"/>
</dbReference>
<evidence type="ECO:0000256" key="2">
    <source>
        <dbReference type="ARBA" id="ARBA00007639"/>
    </source>
</evidence>
<dbReference type="AlphaFoldDB" id="A0AAU7D5J5"/>
<sequence length="331" mass="35888">MDTWGKRIFLALFVAAFPLLTGCTRHSKKEHYYLVATNINLPYWKTAADGFQAAALQYGVTAEVWGPTTFDPQDEVTEFHTVAARKPAGILVSVANAALMQPEIDAAITAGIPVITVDSDAPASHRLYFIGTNNLEAGRLGGARVTAQLNGKGNVVFFTIADQPNLEERLKGYKDVFASSPGIKIVDVFDMKGNSGLAMDKAQEYLAKTGKDKIDAMICLEASAGKDVGEAYKRANAKDRLLVAMDVDSATLDLVKDGTIDSTISQKPYTMAFLGLKGLDDVHHYPVKPLTGDYWLDPFSPFPAFIDTGVSLIDKTNVDTLVDRTKKMGSQ</sequence>
<gene>
    <name evidence="5" type="ORF">P8936_16730</name>
</gene>
<dbReference type="SUPFAM" id="SSF53822">
    <property type="entry name" value="Periplasmic binding protein-like I"/>
    <property type="match status" value="1"/>
</dbReference>
<dbReference type="GO" id="GO:0030246">
    <property type="term" value="F:carbohydrate binding"/>
    <property type="evidence" value="ECO:0007669"/>
    <property type="project" value="UniProtKB-ARBA"/>
</dbReference>
<dbReference type="Gene3D" id="3.40.50.2300">
    <property type="match status" value="2"/>
</dbReference>
<accession>A0AAU7D5J5</accession>
<reference evidence="5" key="1">
    <citation type="submission" date="2023-03" db="EMBL/GenBank/DDBJ databases">
        <title>Edaphobacter sp.</title>
        <authorList>
            <person name="Huber K.J."/>
            <person name="Papendorf J."/>
            <person name="Pilke C."/>
            <person name="Bunk B."/>
            <person name="Sproeer C."/>
            <person name="Pester M."/>
        </authorList>
    </citation>
    <scope>NUCLEOTIDE SEQUENCE</scope>
    <source>
        <strain evidence="5">DSM 109920</strain>
    </source>
</reference>
<dbReference type="Pfam" id="PF13407">
    <property type="entry name" value="Peripla_BP_4"/>
    <property type="match status" value="1"/>
</dbReference>
<dbReference type="GO" id="GO:0030313">
    <property type="term" value="C:cell envelope"/>
    <property type="evidence" value="ECO:0007669"/>
    <property type="project" value="UniProtKB-SubCell"/>
</dbReference>
<dbReference type="PANTHER" id="PTHR46847">
    <property type="entry name" value="D-ALLOSE-BINDING PERIPLASMIC PROTEIN-RELATED"/>
    <property type="match status" value="1"/>
</dbReference>
<keyword evidence="3" id="KW-0732">Signal</keyword>
<dbReference type="EMBL" id="CP121195">
    <property type="protein sequence ID" value="XBH13312.1"/>
    <property type="molecule type" value="Genomic_DNA"/>
</dbReference>
<evidence type="ECO:0000313" key="5">
    <source>
        <dbReference type="EMBL" id="XBH13312.1"/>
    </source>
</evidence>
<comment type="similarity">
    <text evidence="2">Belongs to the bacterial solute-binding protein 2 family.</text>
</comment>
<comment type="subcellular location">
    <subcellularLocation>
        <location evidence="1">Cell envelope</location>
    </subcellularLocation>
</comment>
<organism evidence="5">
    <name type="scientific">Edaphobacter paludis</name>
    <dbReference type="NCBI Taxonomy" id="3035702"/>
    <lineage>
        <taxon>Bacteria</taxon>
        <taxon>Pseudomonadati</taxon>
        <taxon>Acidobacteriota</taxon>
        <taxon>Terriglobia</taxon>
        <taxon>Terriglobales</taxon>
        <taxon>Acidobacteriaceae</taxon>
        <taxon>Edaphobacter</taxon>
    </lineage>
</organism>
<proteinExistence type="inferred from homology"/>
<protein>
    <submittedName>
        <fullName evidence="5">Substrate-binding domain-containing protein</fullName>
    </submittedName>
</protein>